<accession>A0A059Y7S2</accession>
<keyword evidence="1" id="KW-0175">Coiled coil</keyword>
<evidence type="ECO:0008006" key="4">
    <source>
        <dbReference type="Google" id="ProtNLM"/>
    </source>
</evidence>
<dbReference type="Proteomes" id="UP000027182">
    <property type="component" value="Chromosome"/>
</dbReference>
<organism evidence="2 3">
    <name type="scientific">Mycoplasmopsis bovis CQ-W70</name>
    <dbReference type="NCBI Taxonomy" id="1316930"/>
    <lineage>
        <taxon>Bacteria</taxon>
        <taxon>Bacillati</taxon>
        <taxon>Mycoplasmatota</taxon>
        <taxon>Mycoplasmoidales</taxon>
        <taxon>Metamycoplasmataceae</taxon>
        <taxon>Mycoplasmopsis</taxon>
    </lineage>
</organism>
<protein>
    <recommendedName>
        <fullName evidence="4">DivIVA domain-containing protein</fullName>
    </recommendedName>
</protein>
<feature type="coiled-coil region" evidence="1">
    <location>
        <begin position="30"/>
        <end position="75"/>
    </location>
</feature>
<dbReference type="NCBIfam" id="NF045995">
    <property type="entry name" value="MAG0865_DivIVA"/>
    <property type="match status" value="1"/>
</dbReference>
<dbReference type="HOGENOM" id="CLU_2634251_0_0_14"/>
<dbReference type="RefSeq" id="WP_014829862.1">
    <property type="nucleotide sequence ID" value="NZ_CP005933.1"/>
</dbReference>
<evidence type="ECO:0000256" key="1">
    <source>
        <dbReference type="SAM" id="Coils"/>
    </source>
</evidence>
<dbReference type="EMBL" id="CP005933">
    <property type="protein sequence ID" value="AIA33682.1"/>
    <property type="molecule type" value="Genomic_DNA"/>
</dbReference>
<evidence type="ECO:0000313" key="3">
    <source>
        <dbReference type="Proteomes" id="UP000027182"/>
    </source>
</evidence>
<gene>
    <name evidence="2" type="ORF">K668_00450</name>
</gene>
<dbReference type="AlphaFoldDB" id="A0A059Y7S2"/>
<dbReference type="Gene3D" id="6.10.250.660">
    <property type="match status" value="1"/>
</dbReference>
<reference evidence="2 3" key="1">
    <citation type="submission" date="2013-04" db="EMBL/GenBank/DDBJ databases">
        <authorList>
            <person name="Lin L."/>
            <person name="Zeng Z."/>
            <person name="Xie J."/>
            <person name="Luo L."/>
            <person name="Yang Z."/>
            <person name="Liang W."/>
            <person name="Lin H."/>
            <person name="Dong C."/>
            <person name="Sun Y."/>
        </authorList>
    </citation>
    <scope>NUCLEOTIDE SEQUENCE [LARGE SCALE GENOMIC DNA]</scope>
    <source>
        <strain evidence="2 3">CQ-W70</strain>
    </source>
</reference>
<dbReference type="PATRIC" id="fig|1316930.3.peg.94"/>
<proteinExistence type="predicted"/>
<dbReference type="KEGG" id="mbq:K668_00450"/>
<name>A0A059Y7S2_MYCBV</name>
<sequence>MHKRLNDEFLIKKFSRELNGYSVTEVNSYINLLLDTINNLESEIKLLKNKQNEIASKHQNEITELESEISILRNESK</sequence>
<evidence type="ECO:0000313" key="2">
    <source>
        <dbReference type="EMBL" id="AIA33682.1"/>
    </source>
</evidence>